<gene>
    <name evidence="2" type="ORF">ILEXP_LOCUS1131</name>
</gene>
<evidence type="ECO:0000313" key="3">
    <source>
        <dbReference type="Proteomes" id="UP001642360"/>
    </source>
</evidence>
<organism evidence="2 3">
    <name type="scientific">Ilex paraguariensis</name>
    <name type="common">yerba mate</name>
    <dbReference type="NCBI Taxonomy" id="185542"/>
    <lineage>
        <taxon>Eukaryota</taxon>
        <taxon>Viridiplantae</taxon>
        <taxon>Streptophyta</taxon>
        <taxon>Embryophyta</taxon>
        <taxon>Tracheophyta</taxon>
        <taxon>Spermatophyta</taxon>
        <taxon>Magnoliopsida</taxon>
        <taxon>eudicotyledons</taxon>
        <taxon>Gunneridae</taxon>
        <taxon>Pentapetalae</taxon>
        <taxon>asterids</taxon>
        <taxon>campanulids</taxon>
        <taxon>Aquifoliales</taxon>
        <taxon>Aquifoliaceae</taxon>
        <taxon>Ilex</taxon>
    </lineage>
</organism>
<dbReference type="AlphaFoldDB" id="A0ABC8QP96"/>
<dbReference type="PANTHER" id="PTHR46851">
    <property type="entry name" value="OS01G0884500 PROTEIN"/>
    <property type="match status" value="1"/>
</dbReference>
<dbReference type="EMBL" id="CAUOFW020000348">
    <property type="protein sequence ID" value="CAK9134197.1"/>
    <property type="molecule type" value="Genomic_DNA"/>
</dbReference>
<comment type="caution">
    <text evidence="2">The sequence shown here is derived from an EMBL/GenBank/DDBJ whole genome shotgun (WGS) entry which is preliminary data.</text>
</comment>
<sequence length="225" mass="25562">MESIPATGWVNNSWRWEPSSLDECEDLRRKVKGGLVKKPTVVELEQKARSLHEDITKHWIARELALLEKLIDRANEKGWRRELFEYMERKQLLQTSSEQSRLLQSVPIVIPDVAELETIAEDIIEDKNGDETLPKLFLTGSSEIPSAELEGKRIASGGHQIGTEGRQSMVRDTHSRLSAKKTLKNENSSLDFLGLKCFVFTFFVIILEFTKTSLSPTPIDKPLTS</sequence>
<reference evidence="2 3" key="1">
    <citation type="submission" date="2024-02" db="EMBL/GenBank/DDBJ databases">
        <authorList>
            <person name="Vignale AGUSTIN F."/>
            <person name="Sosa J E."/>
            <person name="Modenutti C."/>
        </authorList>
    </citation>
    <scope>NUCLEOTIDE SEQUENCE [LARGE SCALE GENOMIC DNA]</scope>
</reference>
<dbReference type="Pfam" id="PF25980">
    <property type="entry name" value="NERD_plant"/>
    <property type="match status" value="1"/>
</dbReference>
<proteinExistence type="predicted"/>
<dbReference type="Proteomes" id="UP001642360">
    <property type="component" value="Unassembled WGS sequence"/>
</dbReference>
<dbReference type="PANTHER" id="PTHR46851:SF11">
    <property type="entry name" value="GYF DOMAIN-CONTAINING PROTEIN"/>
    <property type="match status" value="1"/>
</dbReference>
<feature type="domain" description="NERD" evidence="1">
    <location>
        <begin position="53"/>
        <end position="102"/>
    </location>
</feature>
<dbReference type="InterPro" id="IPR058668">
    <property type="entry name" value="NERD_dom"/>
</dbReference>
<keyword evidence="3" id="KW-1185">Reference proteome</keyword>
<evidence type="ECO:0000313" key="2">
    <source>
        <dbReference type="EMBL" id="CAK9134197.1"/>
    </source>
</evidence>
<accession>A0ABC8QP96</accession>
<protein>
    <recommendedName>
        <fullName evidence="1">NERD domain-containing protein</fullName>
    </recommendedName>
</protein>
<dbReference type="InterPro" id="IPR045894">
    <property type="entry name" value="At5g08430-like"/>
</dbReference>
<evidence type="ECO:0000259" key="1">
    <source>
        <dbReference type="Pfam" id="PF25980"/>
    </source>
</evidence>
<name>A0ABC8QP96_9AQUA</name>